<accession>Q7P0P1</accession>
<protein>
    <submittedName>
        <fullName evidence="1">Uncharacterized protein</fullName>
    </submittedName>
</protein>
<gene>
    <name evidence="1" type="ordered locus">CV_0525</name>
</gene>
<name>Q7P0P1_CHRVO</name>
<sequence>MFIAKKQHDAAQHPFFSRLPAVLAADGYSFANPSGRTLAWSHDAHSKMNIFICESVRL</sequence>
<evidence type="ECO:0000313" key="1">
    <source>
        <dbReference type="EMBL" id="AAQ58202.1"/>
    </source>
</evidence>
<dbReference type="STRING" id="243365.CV_0525"/>
<reference evidence="1 2" key="1">
    <citation type="journal article" date="2003" name="Proc. Natl. Acad. Sci. U.S.A.">
        <title>The complete genome sequence of Chromobacterium violaceum reveals remarkable and exploitable bacterial adaptability.</title>
        <authorList>
            <person name="Vasconcelos A.T.R."/>
            <person name="de Almeida D.F."/>
            <person name="Almeida F.C."/>
            <person name="de Almeida L.G.P."/>
            <person name="de Almeida R."/>
            <person name="Goncalves J.A.A."/>
            <person name="Andrade E.M."/>
            <person name="Antonio R.V."/>
            <person name="Araripe J."/>
            <person name="de Araujo M.F.F."/>
            <person name="Filho S.A."/>
            <person name="Azevedo V."/>
            <person name="Batista A.J."/>
            <person name="Bataus L.A.M."/>
            <person name="Batista J.S."/>
            <person name="Belo A."/>
            <person name="vander Berg C."/>
            <person name="Blamey J."/>
            <person name="Bogo M."/>
            <person name="Bonato S."/>
            <person name="Bordignon J."/>
            <person name="Brito C.A."/>
            <person name="Brocchi M."/>
            <person name="Burity H.A."/>
            <person name="Camargo A.A."/>
            <person name="Cardoso D.D.P."/>
            <person name="Carneiro N.P."/>
            <person name="Carraro D.M."/>
            <person name="Carvalho C.M.B."/>
            <person name="Cascardo J.C.M."/>
            <person name="Cavada B.S."/>
            <person name="Chueire L.M.O."/>
            <person name="Pasa T.B.C."/>
            <person name="Duran N."/>
            <person name="Fagundes N."/>
            <person name="Falcao C.L."/>
            <person name="Fantinatti F."/>
            <person name="Farias I.P."/>
            <person name="Felipe M.S.S."/>
            <person name="Ferrari L.P."/>
            <person name="Ferro J.A."/>
            <person name="Ferro M.I.T."/>
            <person name="Franco G.R."/>
            <person name="Freitas N.S.A."/>
            <person name="Furlan L.R."/>
            <person name="Gazzinelli R.T."/>
            <person name="Gomes E.A."/>
            <person name="Goncalves P.R."/>
            <person name="Grangeiro T.B."/>
            <person name="Grattapaglia D."/>
            <person name="Grisard E.C."/>
            <person name="Guimaraes C.T."/>
            <person name="Hanna E.S."/>
            <person name="Hungria M."/>
            <person name="Jardim S.N."/>
            <person name="Laurino J."/>
            <person name="Leoi L.C.T."/>
            <person name="Fassarella L."/>
            <person name="Lima A."/>
            <person name="Loureiro M.F."/>
            <person name="Lyra M.C.P."/>
            <person name="Macedo M."/>
            <person name="Madeira H.M.F."/>
            <person name="Manfio G.P."/>
            <person name="Maranhao A.Q."/>
            <person name="Martins W.S."/>
            <person name="di Mauro S.M.Z."/>
            <person name="de Medeiros S.R.B."/>
            <person name="Meissner R.D.V."/>
            <person name="Menck C.F.M."/>
            <person name="Moreira M.A.M."/>
            <person name="Nascimento F.F."/>
            <person name="Nicolas M.F."/>
            <person name="Oliveira J.G."/>
            <person name="Oliveira S.C."/>
            <person name="Paixao R.F.C."/>
            <person name="Parente J.A."/>
            <person name="Pedrosa F.O."/>
            <person name="Pena S.J.D."/>
            <person name="Perreira J.O."/>
            <person name="Perreira M."/>
            <person name="Pinto L.S.R.C."/>
            <person name="Pinto L.S."/>
            <person name="Porto J.I.R."/>
            <person name="Potrich D.P."/>
            <person name="Neto C.E.R."/>
            <person name="Reis A.M.M."/>
            <person name="Rigo L.U."/>
            <person name="Rondinelli E."/>
            <person name="dos Santos E.B.P."/>
            <person name="Santos F.R."/>
            <person name="Schneider M.P.C."/>
            <person name="Seuanez H.N."/>
            <person name="Silva A.M.R."/>
            <person name="da Silva A.L.C."/>
            <person name="Silva D.W."/>
            <person name="Silva R."/>
            <person name="Simoes I.C."/>
            <person name="Simon D."/>
            <person name="Soares C.M.A."/>
            <person name="Soares R.B.A."/>
            <person name="Souza E.M."/>
            <person name="Souza K.R.L."/>
            <person name="Souza R.C."/>
            <person name="Steffens M.B.R."/>
            <person name="Steindel M."/>
            <person name="Teixeira S.R."/>
            <person name="Urmenyi T."/>
            <person name="Vettore A."/>
            <person name="Wassem R."/>
            <person name="Zaha A."/>
            <person name="Simpson A.J.G."/>
        </authorList>
    </citation>
    <scope>NUCLEOTIDE SEQUENCE [LARGE SCALE GENOMIC DNA]</scope>
    <source>
        <strain evidence="2">ATCC 12472 / DSM 30191 / JCM 1249 / NBRC 12614 / NCIMB 9131 / NCTC 9757</strain>
    </source>
</reference>
<proteinExistence type="predicted"/>
<dbReference type="Proteomes" id="UP000001424">
    <property type="component" value="Chromosome"/>
</dbReference>
<dbReference type="EMBL" id="AE016825">
    <property type="protein sequence ID" value="AAQ58202.1"/>
    <property type="molecule type" value="Genomic_DNA"/>
</dbReference>
<evidence type="ECO:0000313" key="2">
    <source>
        <dbReference type="Proteomes" id="UP000001424"/>
    </source>
</evidence>
<organism evidence="1 2">
    <name type="scientific">Chromobacterium violaceum (strain ATCC 12472 / DSM 30191 / JCM 1249 / CCUG 213 / NBRC 12614 / NCIMB 9131 / NCTC 9757 / MK)</name>
    <dbReference type="NCBI Taxonomy" id="243365"/>
    <lineage>
        <taxon>Bacteria</taxon>
        <taxon>Pseudomonadati</taxon>
        <taxon>Pseudomonadota</taxon>
        <taxon>Betaproteobacteria</taxon>
        <taxon>Neisseriales</taxon>
        <taxon>Chromobacteriaceae</taxon>
        <taxon>Chromobacterium</taxon>
    </lineage>
</organism>
<keyword evidence="2" id="KW-1185">Reference proteome</keyword>
<dbReference type="KEGG" id="cvi:CV_0525"/>
<dbReference type="AlphaFoldDB" id="Q7P0P1"/>
<dbReference type="HOGENOM" id="CLU_2971108_0_0_4"/>